<keyword evidence="9" id="KW-0560">Oxidoreductase</keyword>
<dbReference type="Gene3D" id="3.40.50.80">
    <property type="entry name" value="Nucleotide-binding domain of ferredoxin-NADP reductase (FNR) module"/>
    <property type="match status" value="1"/>
</dbReference>
<dbReference type="GO" id="GO:0006826">
    <property type="term" value="P:iron ion transport"/>
    <property type="evidence" value="ECO:0007669"/>
    <property type="project" value="TreeGrafter"/>
</dbReference>
<dbReference type="InterPro" id="IPR013112">
    <property type="entry name" value="FAD-bd_8"/>
</dbReference>
<dbReference type="InterPro" id="IPR013121">
    <property type="entry name" value="Fe_red_NAD-bd_6"/>
</dbReference>
<evidence type="ECO:0000256" key="1">
    <source>
        <dbReference type="ARBA" id="ARBA00004651"/>
    </source>
</evidence>
<dbReference type="Proteomes" id="UP000696280">
    <property type="component" value="Unassembled WGS sequence"/>
</dbReference>
<dbReference type="SUPFAM" id="SSF52343">
    <property type="entry name" value="Ferredoxin reductase-like, C-terminal NADP-linked domain"/>
    <property type="match status" value="1"/>
</dbReference>
<dbReference type="AlphaFoldDB" id="A0A9N9PLA7"/>
<evidence type="ECO:0000256" key="2">
    <source>
        <dbReference type="ARBA" id="ARBA00006278"/>
    </source>
</evidence>
<evidence type="ECO:0000256" key="6">
    <source>
        <dbReference type="ARBA" id="ARBA00022692"/>
    </source>
</evidence>
<dbReference type="Pfam" id="PF08030">
    <property type="entry name" value="NAD_binding_6"/>
    <property type="match status" value="1"/>
</dbReference>
<feature type="domain" description="FAD-binding FR-type" evidence="14">
    <location>
        <begin position="280"/>
        <end position="400"/>
    </location>
</feature>
<feature type="transmembrane region" description="Helical" evidence="13">
    <location>
        <begin position="239"/>
        <end position="258"/>
    </location>
</feature>
<dbReference type="InterPro" id="IPR051410">
    <property type="entry name" value="Ferric/Cupric_Reductase"/>
</dbReference>
<protein>
    <recommendedName>
        <fullName evidence="3">ferric-chelate reductase (NADPH)</fullName>
        <ecNumber evidence="3">1.16.1.9</ecNumber>
    </recommendedName>
</protein>
<dbReference type="Pfam" id="PF01794">
    <property type="entry name" value="Ferric_reduct"/>
    <property type="match status" value="1"/>
</dbReference>
<keyword evidence="4" id="KW-0813">Transport</keyword>
<evidence type="ECO:0000256" key="5">
    <source>
        <dbReference type="ARBA" id="ARBA00022475"/>
    </source>
</evidence>
<dbReference type="OrthoDB" id="10006946at2759"/>
<evidence type="ECO:0000256" key="7">
    <source>
        <dbReference type="ARBA" id="ARBA00022982"/>
    </source>
</evidence>
<evidence type="ECO:0000256" key="12">
    <source>
        <dbReference type="ARBA" id="ARBA00048483"/>
    </source>
</evidence>
<keyword evidence="5" id="KW-1003">Cell membrane</keyword>
<evidence type="ECO:0000256" key="13">
    <source>
        <dbReference type="SAM" id="Phobius"/>
    </source>
</evidence>
<dbReference type="PANTHER" id="PTHR32361:SF28">
    <property type="entry name" value="FRP1P"/>
    <property type="match status" value="1"/>
</dbReference>
<keyword evidence="10" id="KW-0406">Ion transport</keyword>
<keyword evidence="6 13" id="KW-0812">Transmembrane</keyword>
<evidence type="ECO:0000256" key="3">
    <source>
        <dbReference type="ARBA" id="ARBA00012668"/>
    </source>
</evidence>
<dbReference type="InterPro" id="IPR017927">
    <property type="entry name" value="FAD-bd_FR_type"/>
</dbReference>
<dbReference type="PANTHER" id="PTHR32361">
    <property type="entry name" value="FERRIC/CUPRIC REDUCTASE TRANSMEMBRANE COMPONENT"/>
    <property type="match status" value="1"/>
</dbReference>
<dbReference type="InterPro" id="IPR017938">
    <property type="entry name" value="Riboflavin_synthase-like_b-brl"/>
</dbReference>
<gene>
    <name evidence="15" type="ORF">HYFRA_00003118</name>
</gene>
<evidence type="ECO:0000259" key="14">
    <source>
        <dbReference type="PROSITE" id="PS51384"/>
    </source>
</evidence>
<keyword evidence="16" id="KW-1185">Reference proteome</keyword>
<comment type="caution">
    <text evidence="15">The sequence shown here is derived from an EMBL/GenBank/DDBJ whole genome shotgun (WGS) entry which is preliminary data.</text>
</comment>
<comment type="subcellular location">
    <subcellularLocation>
        <location evidence="1">Cell membrane</location>
        <topology evidence="1">Multi-pass membrane protein</topology>
    </subcellularLocation>
</comment>
<evidence type="ECO:0000256" key="11">
    <source>
        <dbReference type="ARBA" id="ARBA00023136"/>
    </source>
</evidence>
<dbReference type="PROSITE" id="PS51384">
    <property type="entry name" value="FAD_FR"/>
    <property type="match status" value="1"/>
</dbReference>
<keyword evidence="7" id="KW-0249">Electron transport</keyword>
<feature type="transmembrane region" description="Helical" evidence="13">
    <location>
        <begin position="182"/>
        <end position="203"/>
    </location>
</feature>
<evidence type="ECO:0000256" key="10">
    <source>
        <dbReference type="ARBA" id="ARBA00023065"/>
    </source>
</evidence>
<feature type="transmembrane region" description="Helical" evidence="13">
    <location>
        <begin position="209"/>
        <end position="232"/>
    </location>
</feature>
<name>A0A9N9PLA7_9HELO</name>
<evidence type="ECO:0000256" key="9">
    <source>
        <dbReference type="ARBA" id="ARBA00023002"/>
    </source>
</evidence>
<organism evidence="15 16">
    <name type="scientific">Hymenoscyphus fraxineus</name>
    <dbReference type="NCBI Taxonomy" id="746836"/>
    <lineage>
        <taxon>Eukaryota</taxon>
        <taxon>Fungi</taxon>
        <taxon>Dikarya</taxon>
        <taxon>Ascomycota</taxon>
        <taxon>Pezizomycotina</taxon>
        <taxon>Leotiomycetes</taxon>
        <taxon>Helotiales</taxon>
        <taxon>Helotiaceae</taxon>
        <taxon>Hymenoscyphus</taxon>
    </lineage>
</organism>
<evidence type="ECO:0000313" key="16">
    <source>
        <dbReference type="Proteomes" id="UP000696280"/>
    </source>
</evidence>
<dbReference type="SUPFAM" id="SSF63380">
    <property type="entry name" value="Riboflavin synthase domain-like"/>
    <property type="match status" value="1"/>
</dbReference>
<dbReference type="CDD" id="cd06186">
    <property type="entry name" value="NOX_Duox_like_FAD_NADP"/>
    <property type="match status" value="1"/>
</dbReference>
<dbReference type="EMBL" id="CAJVRL010000038">
    <property type="protein sequence ID" value="CAG8950901.1"/>
    <property type="molecule type" value="Genomic_DNA"/>
</dbReference>
<accession>A0A9N9PLA7</accession>
<evidence type="ECO:0000256" key="8">
    <source>
        <dbReference type="ARBA" id="ARBA00022989"/>
    </source>
</evidence>
<dbReference type="Pfam" id="PF08022">
    <property type="entry name" value="FAD_binding_8"/>
    <property type="match status" value="1"/>
</dbReference>
<reference evidence="15" key="1">
    <citation type="submission" date="2021-07" db="EMBL/GenBank/DDBJ databases">
        <authorList>
            <person name="Durling M."/>
        </authorList>
    </citation>
    <scope>NUCLEOTIDE SEQUENCE</scope>
</reference>
<dbReference type="InterPro" id="IPR013130">
    <property type="entry name" value="Fe3_Rdtase_TM_dom"/>
</dbReference>
<dbReference type="GO" id="GO:0052851">
    <property type="term" value="F:ferric-chelate reductase (NADPH) activity"/>
    <property type="evidence" value="ECO:0007669"/>
    <property type="project" value="UniProtKB-EC"/>
</dbReference>
<proteinExistence type="inferred from homology"/>
<dbReference type="GO" id="GO:0005886">
    <property type="term" value="C:plasma membrane"/>
    <property type="evidence" value="ECO:0007669"/>
    <property type="project" value="UniProtKB-SubCell"/>
</dbReference>
<dbReference type="InterPro" id="IPR039261">
    <property type="entry name" value="FNR_nucleotide-bd"/>
</dbReference>
<evidence type="ECO:0000256" key="4">
    <source>
        <dbReference type="ARBA" id="ARBA00022448"/>
    </source>
</evidence>
<feature type="transmembrane region" description="Helical" evidence="13">
    <location>
        <begin position="31"/>
        <end position="54"/>
    </location>
</feature>
<keyword evidence="11 13" id="KW-0472">Membrane</keyword>
<keyword evidence="8 13" id="KW-1133">Transmembrane helix</keyword>
<sequence>MSPSPSWPYHLVDLTNHEKHLRRKALDRYGIYAQLSILIPILPFLLYRLGSYLLSKLGKGREREYDVLPSSPQRKAGRGRNQGRVGTFVRRVEWWLDGEVGGWGKRKFWVVGGLWGMWMGGLCVWETGDDYLHITKRFGVIAASQFPLHYMLSMKSTYSPLALIFSVSHEELNPYHRLSGRIIYLLLCLHASWYMNFFVQAGLLKKRLVAPVVIIGILVFLALTTIVTTALAPVRRWSYRVFFVIHLVLGITILPMLFFHAGPLRIYMIESLLLFVFDIVCRKLDTVTGYATITPVPNTDLLQVRIPIPESKLKRFHAAPGQHVYLSIPPSSTPTTTSTPSIHGVLFNPFTISSVSSNDITLVLRSQNGPTTNALNTLANMPKAKPPLNIEGPLGSSKFFPDDLAKNCDRILLIAGGVGATFILPLYAHFQEAMESVAKSPDRVSLVWSIKTPSEAAWARDVLHDDDESAQVYVTGSSSSSLEQTAVPSSSRQDVELTDLNRDKESGEVRVRGGYERPDFEKIVNAVFRLGGEERVAVLVCGPEGMARDVRRVVGRWVEKGRDVWWHDEGFGW</sequence>
<dbReference type="EC" id="1.16.1.9" evidence="3"/>
<dbReference type="SFLD" id="SFLDS00052">
    <property type="entry name" value="Ferric_Reductase_Domain"/>
    <property type="match status" value="1"/>
</dbReference>
<dbReference type="GO" id="GO:0015677">
    <property type="term" value="P:copper ion import"/>
    <property type="evidence" value="ECO:0007669"/>
    <property type="project" value="TreeGrafter"/>
</dbReference>
<comment type="similarity">
    <text evidence="2">Belongs to the ferric reductase (FRE) family.</text>
</comment>
<dbReference type="GO" id="GO:0006879">
    <property type="term" value="P:intracellular iron ion homeostasis"/>
    <property type="evidence" value="ECO:0007669"/>
    <property type="project" value="TreeGrafter"/>
</dbReference>
<dbReference type="SFLD" id="SFLDG01168">
    <property type="entry name" value="Ferric_reductase_subgroup_(FRE"/>
    <property type="match status" value="1"/>
</dbReference>
<evidence type="ECO:0000313" key="15">
    <source>
        <dbReference type="EMBL" id="CAG8950901.1"/>
    </source>
</evidence>
<comment type="catalytic activity">
    <reaction evidence="12">
        <text>2 a Fe(II)-siderophore + NADP(+) + H(+) = 2 a Fe(III)-siderophore + NADPH</text>
        <dbReference type="Rhea" id="RHEA:28795"/>
        <dbReference type="Rhea" id="RHEA-COMP:11342"/>
        <dbReference type="Rhea" id="RHEA-COMP:11344"/>
        <dbReference type="ChEBI" id="CHEBI:15378"/>
        <dbReference type="ChEBI" id="CHEBI:29033"/>
        <dbReference type="ChEBI" id="CHEBI:29034"/>
        <dbReference type="ChEBI" id="CHEBI:57783"/>
        <dbReference type="ChEBI" id="CHEBI:58349"/>
        <dbReference type="EC" id="1.16.1.9"/>
    </reaction>
</comment>